<feature type="signal peptide" evidence="2">
    <location>
        <begin position="1"/>
        <end position="21"/>
    </location>
</feature>
<evidence type="ECO:0000313" key="3">
    <source>
        <dbReference type="EMBL" id="KAF8398067.1"/>
    </source>
</evidence>
<feature type="chain" id="PRO_5032289149" evidence="2">
    <location>
        <begin position="22"/>
        <end position="93"/>
    </location>
</feature>
<dbReference type="AlphaFoldDB" id="A0A834Z1N0"/>
<dbReference type="EMBL" id="JABCRI010000011">
    <property type="protein sequence ID" value="KAF8398067.1"/>
    <property type="molecule type" value="Genomic_DNA"/>
</dbReference>
<keyword evidence="4" id="KW-1185">Reference proteome</keyword>
<proteinExistence type="predicted"/>
<feature type="region of interest" description="Disordered" evidence="1">
    <location>
        <begin position="72"/>
        <end position="93"/>
    </location>
</feature>
<feature type="compositionally biased region" description="Basic and acidic residues" evidence="1">
    <location>
        <begin position="83"/>
        <end position="93"/>
    </location>
</feature>
<dbReference type="OMA" id="VPVTRCF"/>
<gene>
    <name evidence="3" type="ORF">HHK36_016994</name>
</gene>
<evidence type="ECO:0000256" key="2">
    <source>
        <dbReference type="SAM" id="SignalP"/>
    </source>
</evidence>
<organism evidence="3 4">
    <name type="scientific">Tetracentron sinense</name>
    <name type="common">Spur-leaf</name>
    <dbReference type="NCBI Taxonomy" id="13715"/>
    <lineage>
        <taxon>Eukaryota</taxon>
        <taxon>Viridiplantae</taxon>
        <taxon>Streptophyta</taxon>
        <taxon>Embryophyta</taxon>
        <taxon>Tracheophyta</taxon>
        <taxon>Spermatophyta</taxon>
        <taxon>Magnoliopsida</taxon>
        <taxon>Trochodendrales</taxon>
        <taxon>Trochodendraceae</taxon>
        <taxon>Tetracentron</taxon>
    </lineage>
</organism>
<name>A0A834Z1N0_TETSI</name>
<evidence type="ECO:0000256" key="1">
    <source>
        <dbReference type="SAM" id="MobiDB-lite"/>
    </source>
</evidence>
<accession>A0A834Z1N0</accession>
<reference evidence="3 4" key="1">
    <citation type="submission" date="2020-04" db="EMBL/GenBank/DDBJ databases">
        <title>Plant Genome Project.</title>
        <authorList>
            <person name="Zhang R.-G."/>
        </authorList>
    </citation>
    <scope>NUCLEOTIDE SEQUENCE [LARGE SCALE GENOMIC DNA]</scope>
    <source>
        <strain evidence="3">YNK0</strain>
        <tissue evidence="3">Leaf</tissue>
    </source>
</reference>
<dbReference type="OrthoDB" id="693939at2759"/>
<keyword evidence="2" id="KW-0732">Signal</keyword>
<dbReference type="PANTHER" id="PTHR33474:SF28">
    <property type="entry name" value="OS01G0815400 PROTEIN"/>
    <property type="match status" value="1"/>
</dbReference>
<evidence type="ECO:0000313" key="4">
    <source>
        <dbReference type="Proteomes" id="UP000655225"/>
    </source>
</evidence>
<sequence length="93" mass="10546">MEQKALPGLLIIFLCFSYVLSSGAVPLSRTIRSINADPLVQEFELQRIMELKYAKEVVLEVKDRFIHGRMDMEDDYPGTGANNHHDPKTPGRS</sequence>
<dbReference type="Proteomes" id="UP000655225">
    <property type="component" value="Unassembled WGS sequence"/>
</dbReference>
<comment type="caution">
    <text evidence="3">The sequence shown here is derived from an EMBL/GenBank/DDBJ whole genome shotgun (WGS) entry which is preliminary data.</text>
</comment>
<protein>
    <submittedName>
        <fullName evidence="3">Uncharacterized protein</fullName>
    </submittedName>
</protein>
<dbReference type="PANTHER" id="PTHR33474">
    <property type="entry name" value="TRANSMEMBRANE PROTEIN"/>
    <property type="match status" value="1"/>
</dbReference>